<evidence type="ECO:0000256" key="1">
    <source>
        <dbReference type="SAM" id="MobiDB-lite"/>
    </source>
</evidence>
<feature type="compositionally biased region" description="Pro residues" evidence="1">
    <location>
        <begin position="127"/>
        <end position="136"/>
    </location>
</feature>
<evidence type="ECO:0000313" key="3">
    <source>
        <dbReference type="EMBL" id="TWU37947.1"/>
    </source>
</evidence>
<gene>
    <name evidence="3" type="ORF">Q31b_47360</name>
</gene>
<keyword evidence="4" id="KW-1185">Reference proteome</keyword>
<keyword evidence="2" id="KW-1133">Transmembrane helix</keyword>
<name>A0A5C6DQ07_9BACT</name>
<feature type="region of interest" description="Disordered" evidence="1">
    <location>
        <begin position="120"/>
        <end position="142"/>
    </location>
</feature>
<dbReference type="EMBL" id="SJPY01000007">
    <property type="protein sequence ID" value="TWU37947.1"/>
    <property type="molecule type" value="Genomic_DNA"/>
</dbReference>
<feature type="transmembrane region" description="Helical" evidence="2">
    <location>
        <begin position="74"/>
        <end position="100"/>
    </location>
</feature>
<evidence type="ECO:0000313" key="4">
    <source>
        <dbReference type="Proteomes" id="UP000315471"/>
    </source>
</evidence>
<keyword evidence="2" id="KW-0472">Membrane</keyword>
<comment type="caution">
    <text evidence="3">The sequence shown here is derived from an EMBL/GenBank/DDBJ whole genome shotgun (WGS) entry which is preliminary data.</text>
</comment>
<dbReference type="RefSeq" id="WP_146601858.1">
    <property type="nucleotide sequence ID" value="NZ_SJPY01000007.1"/>
</dbReference>
<protein>
    <submittedName>
        <fullName evidence="3">Uncharacterized protein</fullName>
    </submittedName>
</protein>
<sequence length="142" mass="15729">MKPLLLNLIVGGLSLTILPGMSTRTTTRVTPETLEELVHLQQSVGDLQGELNRGRDQLEEDRRQWDQRERRAPVIAAVIQTGGILFASLLPIVAVVILLWPRTTETADAEIVDTILNDATSEQPRLLPQPSPPESPEPVRLE</sequence>
<proteinExistence type="predicted"/>
<evidence type="ECO:0000256" key="2">
    <source>
        <dbReference type="SAM" id="Phobius"/>
    </source>
</evidence>
<accession>A0A5C6DQ07</accession>
<dbReference type="Proteomes" id="UP000315471">
    <property type="component" value="Unassembled WGS sequence"/>
</dbReference>
<organism evidence="3 4">
    <name type="scientific">Novipirellula aureliae</name>
    <dbReference type="NCBI Taxonomy" id="2527966"/>
    <lineage>
        <taxon>Bacteria</taxon>
        <taxon>Pseudomonadati</taxon>
        <taxon>Planctomycetota</taxon>
        <taxon>Planctomycetia</taxon>
        <taxon>Pirellulales</taxon>
        <taxon>Pirellulaceae</taxon>
        <taxon>Novipirellula</taxon>
    </lineage>
</organism>
<dbReference type="AlphaFoldDB" id="A0A5C6DQ07"/>
<keyword evidence="2" id="KW-0812">Transmembrane</keyword>
<reference evidence="3 4" key="1">
    <citation type="submission" date="2019-02" db="EMBL/GenBank/DDBJ databases">
        <title>Deep-cultivation of Planctomycetes and their phenomic and genomic characterization uncovers novel biology.</title>
        <authorList>
            <person name="Wiegand S."/>
            <person name="Jogler M."/>
            <person name="Boedeker C."/>
            <person name="Pinto D."/>
            <person name="Vollmers J."/>
            <person name="Rivas-Marin E."/>
            <person name="Kohn T."/>
            <person name="Peeters S.H."/>
            <person name="Heuer A."/>
            <person name="Rast P."/>
            <person name="Oberbeckmann S."/>
            <person name="Bunk B."/>
            <person name="Jeske O."/>
            <person name="Meyerdierks A."/>
            <person name="Storesund J.E."/>
            <person name="Kallscheuer N."/>
            <person name="Luecker S."/>
            <person name="Lage O.M."/>
            <person name="Pohl T."/>
            <person name="Merkel B.J."/>
            <person name="Hornburger P."/>
            <person name="Mueller R.-W."/>
            <person name="Bruemmer F."/>
            <person name="Labrenz M."/>
            <person name="Spormann A.M."/>
            <person name="Op Den Camp H."/>
            <person name="Overmann J."/>
            <person name="Amann R."/>
            <person name="Jetten M.S.M."/>
            <person name="Mascher T."/>
            <person name="Medema M.H."/>
            <person name="Devos D.P."/>
            <person name="Kaster A.-K."/>
            <person name="Ovreas L."/>
            <person name="Rohde M."/>
            <person name="Galperin M.Y."/>
            <person name="Jogler C."/>
        </authorList>
    </citation>
    <scope>NUCLEOTIDE SEQUENCE [LARGE SCALE GENOMIC DNA]</scope>
    <source>
        <strain evidence="3 4">Q31b</strain>
    </source>
</reference>